<dbReference type="PANTHER" id="PTHR47186:SF57">
    <property type="entry name" value="OS02G0478300 PROTEIN"/>
    <property type="match status" value="1"/>
</dbReference>
<feature type="domain" description="Disease resistance R13L4/SHOC-2-like LRR" evidence="2">
    <location>
        <begin position="2"/>
        <end position="209"/>
    </location>
</feature>
<evidence type="ECO:0000313" key="4">
    <source>
        <dbReference type="Proteomes" id="UP001415857"/>
    </source>
</evidence>
<dbReference type="InterPro" id="IPR055414">
    <property type="entry name" value="LRR_R13L4/SHOC2-like"/>
</dbReference>
<evidence type="ECO:0000256" key="1">
    <source>
        <dbReference type="ARBA" id="ARBA00022737"/>
    </source>
</evidence>
<gene>
    <name evidence="3" type="ORF">L1049_009581</name>
</gene>
<name>A0AAP0N7H8_LIQFO</name>
<evidence type="ECO:0000259" key="2">
    <source>
        <dbReference type="Pfam" id="PF23598"/>
    </source>
</evidence>
<dbReference type="PANTHER" id="PTHR47186">
    <property type="entry name" value="LEUCINE-RICH REPEAT-CONTAINING PROTEIN 57"/>
    <property type="match status" value="1"/>
</dbReference>
<accession>A0AAP0N7H8</accession>
<dbReference type="InterPro" id="IPR032675">
    <property type="entry name" value="LRR_dom_sf"/>
</dbReference>
<keyword evidence="1" id="KW-0677">Repeat</keyword>
<dbReference type="AlphaFoldDB" id="A0AAP0N7H8"/>
<dbReference type="EMBL" id="JBBPBK010000016">
    <property type="protein sequence ID" value="KAK9267161.1"/>
    <property type="molecule type" value="Genomic_DNA"/>
</dbReference>
<reference evidence="3 4" key="1">
    <citation type="journal article" date="2024" name="Plant J.">
        <title>Genome sequences and population genomics reveal climatic adaptation and genomic divergence between two closely related sweetgum species.</title>
        <authorList>
            <person name="Xu W.Q."/>
            <person name="Ren C.Q."/>
            <person name="Zhang X.Y."/>
            <person name="Comes H.P."/>
            <person name="Liu X.H."/>
            <person name="Li Y.G."/>
            <person name="Kettle C.J."/>
            <person name="Jalonen R."/>
            <person name="Gaisberger H."/>
            <person name="Ma Y.Z."/>
            <person name="Qiu Y.X."/>
        </authorList>
    </citation>
    <scope>NUCLEOTIDE SEQUENCE [LARGE SCALE GENOMIC DNA]</scope>
    <source>
        <strain evidence="3">Hangzhou</strain>
    </source>
</reference>
<protein>
    <recommendedName>
        <fullName evidence="2">Disease resistance R13L4/SHOC-2-like LRR domain-containing protein</fullName>
    </recommendedName>
</protein>
<comment type="caution">
    <text evidence="3">The sequence shown here is derived from an EMBL/GenBank/DDBJ whole genome shotgun (WGS) entry which is preliminary data.</text>
</comment>
<sequence length="249" mass="28578">MPKGRIGFTSLQTLSGVESDEDLVKELKSLTNLRKLYIGRMTWANSKEFCVSLGEMRNLRSLAIISEDPLELQLESLSKPPAYLQKLKLQLSMSRLPKWIDSLNCLHTLYLFKNLLQEDPFPILQRLPSLVVLTMASSAFLSGPIYCTAQGFLKLKLLRILDMENWLKWMPIEEGTMPSLQYLLIANCPKLTRLPEGFHHLRALQDLTLMGMSTNFSYRLDGADLWKVSHVREVTMTQLGSKFVWRKSQ</sequence>
<dbReference type="SUPFAM" id="SSF52058">
    <property type="entry name" value="L domain-like"/>
    <property type="match status" value="1"/>
</dbReference>
<evidence type="ECO:0000313" key="3">
    <source>
        <dbReference type="EMBL" id="KAK9267161.1"/>
    </source>
</evidence>
<dbReference type="Proteomes" id="UP001415857">
    <property type="component" value="Unassembled WGS sequence"/>
</dbReference>
<dbReference type="Pfam" id="PF23598">
    <property type="entry name" value="LRR_14"/>
    <property type="match status" value="1"/>
</dbReference>
<keyword evidence="4" id="KW-1185">Reference proteome</keyword>
<dbReference type="Gene3D" id="3.80.10.10">
    <property type="entry name" value="Ribonuclease Inhibitor"/>
    <property type="match status" value="1"/>
</dbReference>
<organism evidence="3 4">
    <name type="scientific">Liquidambar formosana</name>
    <name type="common">Formosan gum</name>
    <dbReference type="NCBI Taxonomy" id="63359"/>
    <lineage>
        <taxon>Eukaryota</taxon>
        <taxon>Viridiplantae</taxon>
        <taxon>Streptophyta</taxon>
        <taxon>Embryophyta</taxon>
        <taxon>Tracheophyta</taxon>
        <taxon>Spermatophyta</taxon>
        <taxon>Magnoliopsida</taxon>
        <taxon>eudicotyledons</taxon>
        <taxon>Gunneridae</taxon>
        <taxon>Pentapetalae</taxon>
        <taxon>Saxifragales</taxon>
        <taxon>Altingiaceae</taxon>
        <taxon>Liquidambar</taxon>
    </lineage>
</organism>
<proteinExistence type="predicted"/>